<proteinExistence type="predicted"/>
<reference evidence="2" key="1">
    <citation type="submission" date="2014-11" db="EMBL/GenBank/DDBJ databases">
        <authorList>
            <person name="Amaro Gonzalez C."/>
        </authorList>
    </citation>
    <scope>NUCLEOTIDE SEQUENCE</scope>
</reference>
<dbReference type="AlphaFoldDB" id="A0A0E9XI40"/>
<evidence type="ECO:0000256" key="1">
    <source>
        <dbReference type="SAM" id="Phobius"/>
    </source>
</evidence>
<protein>
    <submittedName>
        <fullName evidence="2">Uncharacterized protein</fullName>
    </submittedName>
</protein>
<organism evidence="2">
    <name type="scientific">Anguilla anguilla</name>
    <name type="common">European freshwater eel</name>
    <name type="synonym">Muraena anguilla</name>
    <dbReference type="NCBI Taxonomy" id="7936"/>
    <lineage>
        <taxon>Eukaryota</taxon>
        <taxon>Metazoa</taxon>
        <taxon>Chordata</taxon>
        <taxon>Craniata</taxon>
        <taxon>Vertebrata</taxon>
        <taxon>Euteleostomi</taxon>
        <taxon>Actinopterygii</taxon>
        <taxon>Neopterygii</taxon>
        <taxon>Teleostei</taxon>
        <taxon>Anguilliformes</taxon>
        <taxon>Anguillidae</taxon>
        <taxon>Anguilla</taxon>
    </lineage>
</organism>
<keyword evidence="1" id="KW-0812">Transmembrane</keyword>
<evidence type="ECO:0000313" key="2">
    <source>
        <dbReference type="EMBL" id="JAI01349.1"/>
    </source>
</evidence>
<accession>A0A0E9XI40</accession>
<name>A0A0E9XI40_ANGAN</name>
<dbReference type="EMBL" id="GBXM01007229">
    <property type="protein sequence ID" value="JAI01349.1"/>
    <property type="molecule type" value="Transcribed_RNA"/>
</dbReference>
<reference evidence="2" key="2">
    <citation type="journal article" date="2015" name="Fish Shellfish Immunol.">
        <title>Early steps in the European eel (Anguilla anguilla)-Vibrio vulnificus interaction in the gills: Role of the RtxA13 toxin.</title>
        <authorList>
            <person name="Callol A."/>
            <person name="Pajuelo D."/>
            <person name="Ebbesson L."/>
            <person name="Teles M."/>
            <person name="MacKenzie S."/>
            <person name="Amaro C."/>
        </authorList>
    </citation>
    <scope>NUCLEOTIDE SEQUENCE</scope>
</reference>
<sequence length="42" mass="4676">MDLGYGGGDNSNRGMTPSRGFDCLYFPYTSVCGCYVMYCVFK</sequence>
<feature type="transmembrane region" description="Helical" evidence="1">
    <location>
        <begin position="24"/>
        <end position="41"/>
    </location>
</feature>
<keyword evidence="1" id="KW-1133">Transmembrane helix</keyword>
<keyword evidence="1" id="KW-0472">Membrane</keyword>